<evidence type="ECO:0000256" key="1">
    <source>
        <dbReference type="SAM" id="Phobius"/>
    </source>
</evidence>
<dbReference type="GO" id="GO:0080120">
    <property type="term" value="P:CAAX-box protein maturation"/>
    <property type="evidence" value="ECO:0007669"/>
    <property type="project" value="UniProtKB-ARBA"/>
</dbReference>
<dbReference type="STRING" id="1079994.SAMN04488565_0326"/>
<dbReference type="GO" id="GO:0004175">
    <property type="term" value="F:endopeptidase activity"/>
    <property type="evidence" value="ECO:0007669"/>
    <property type="project" value="UniProtKB-ARBA"/>
</dbReference>
<feature type="transmembrane region" description="Helical" evidence="1">
    <location>
        <begin position="175"/>
        <end position="194"/>
    </location>
</feature>
<name>A0A1H0XYB9_9MICO</name>
<evidence type="ECO:0000313" key="4">
    <source>
        <dbReference type="Proteomes" id="UP000182690"/>
    </source>
</evidence>
<keyword evidence="3" id="KW-0378">Hydrolase</keyword>
<accession>A0A1H0XYB9</accession>
<dbReference type="Proteomes" id="UP000182690">
    <property type="component" value="Unassembled WGS sequence"/>
</dbReference>
<dbReference type="eggNOG" id="COG1266">
    <property type="taxonomic scope" value="Bacteria"/>
</dbReference>
<feature type="transmembrane region" description="Helical" evidence="1">
    <location>
        <begin position="111"/>
        <end position="129"/>
    </location>
</feature>
<gene>
    <name evidence="3" type="ORF">SAMN04488565_0326</name>
</gene>
<keyword evidence="3" id="KW-0645">Protease</keyword>
<feature type="transmembrane region" description="Helical" evidence="1">
    <location>
        <begin position="71"/>
        <end position="91"/>
    </location>
</feature>
<dbReference type="InterPro" id="IPR003675">
    <property type="entry name" value="Rce1/LyrA-like_dom"/>
</dbReference>
<evidence type="ECO:0000259" key="2">
    <source>
        <dbReference type="Pfam" id="PF02517"/>
    </source>
</evidence>
<feature type="transmembrane region" description="Helical" evidence="1">
    <location>
        <begin position="36"/>
        <end position="59"/>
    </location>
</feature>
<feature type="transmembrane region" description="Helical" evidence="1">
    <location>
        <begin position="259"/>
        <end position="282"/>
    </location>
</feature>
<dbReference type="RefSeq" id="WP_010155915.1">
    <property type="nucleotide sequence ID" value="NZ_FNKB01000001.1"/>
</dbReference>
<keyword evidence="1" id="KW-1133">Transmembrane helix</keyword>
<protein>
    <submittedName>
        <fullName evidence="3">CAAX protease self-immunity</fullName>
    </submittedName>
</protein>
<dbReference type="GO" id="GO:0006508">
    <property type="term" value="P:proteolysis"/>
    <property type="evidence" value="ECO:0007669"/>
    <property type="project" value="UniProtKB-KW"/>
</dbReference>
<dbReference type="AlphaFoldDB" id="A0A1H0XYB9"/>
<keyword evidence="1" id="KW-0812">Transmembrane</keyword>
<sequence length="297" mass="30884">MEHDHTGSGTGTGTGTGTGSDSRWARFWNAGTWWKALLLVVAYWGAYQLIALAVTAAAGPALGDDPLTSPLGVVVGMALPILLSGALLLVFARSVGWFGALFARQPDSGRAWMWIAVALVAIPIVLRLFATQWHAWSVALVLSLLLLGLCVGFTEEVATRGIVVQMLRHGGSGERAVLVLSSAYFALLHAGNILQGQAGATVALTVVYTFGFGAMMYLVVRVTGQLMWAILLHAATDPTTILATGGIDAHSAALGGSAGLLGIAGVFNFVYVLVAVVAIFLVKRGGARDRAVATQTG</sequence>
<feature type="transmembrane region" description="Helical" evidence="1">
    <location>
        <begin position="200"/>
        <end position="219"/>
    </location>
</feature>
<keyword evidence="1" id="KW-0472">Membrane</keyword>
<feature type="transmembrane region" description="Helical" evidence="1">
    <location>
        <begin position="226"/>
        <end position="247"/>
    </location>
</feature>
<feature type="domain" description="CAAX prenyl protease 2/Lysostaphin resistance protein A-like" evidence="2">
    <location>
        <begin position="139"/>
        <end position="237"/>
    </location>
</feature>
<reference evidence="3 4" key="1">
    <citation type="submission" date="2016-10" db="EMBL/GenBank/DDBJ databases">
        <authorList>
            <person name="de Groot N.N."/>
        </authorList>
    </citation>
    <scope>NUCLEOTIDE SEQUENCE [LARGE SCALE GENOMIC DNA]</scope>
    <source>
        <strain evidence="3 4">DSM 22788</strain>
    </source>
</reference>
<evidence type="ECO:0000313" key="3">
    <source>
        <dbReference type="EMBL" id="SDQ07877.1"/>
    </source>
</evidence>
<dbReference type="EMBL" id="FNKB01000001">
    <property type="protein sequence ID" value="SDQ07877.1"/>
    <property type="molecule type" value="Genomic_DNA"/>
</dbReference>
<proteinExistence type="predicted"/>
<feature type="transmembrane region" description="Helical" evidence="1">
    <location>
        <begin position="135"/>
        <end position="154"/>
    </location>
</feature>
<organism evidence="3 4">
    <name type="scientific">Leucobacter chromiiresistens</name>
    <dbReference type="NCBI Taxonomy" id="1079994"/>
    <lineage>
        <taxon>Bacteria</taxon>
        <taxon>Bacillati</taxon>
        <taxon>Actinomycetota</taxon>
        <taxon>Actinomycetes</taxon>
        <taxon>Micrococcales</taxon>
        <taxon>Microbacteriaceae</taxon>
        <taxon>Leucobacter</taxon>
    </lineage>
</organism>
<dbReference type="Pfam" id="PF02517">
    <property type="entry name" value="Rce1-like"/>
    <property type="match status" value="1"/>
</dbReference>
<dbReference type="OrthoDB" id="4772204at2"/>